<dbReference type="AlphaFoldDB" id="A0A6A6YKD6"/>
<dbReference type="EMBL" id="MU003702">
    <property type="protein sequence ID" value="KAF2809008.1"/>
    <property type="molecule type" value="Genomic_DNA"/>
</dbReference>
<evidence type="ECO:0000313" key="2">
    <source>
        <dbReference type="Proteomes" id="UP000504636"/>
    </source>
</evidence>
<reference evidence="3" key="2">
    <citation type="submission" date="2020-04" db="EMBL/GenBank/DDBJ databases">
        <authorList>
            <consortium name="NCBI Genome Project"/>
        </authorList>
    </citation>
    <scope>NUCLEOTIDE SEQUENCE</scope>
    <source>
        <strain evidence="3">CBS 304.34</strain>
    </source>
</reference>
<evidence type="ECO:0000313" key="1">
    <source>
        <dbReference type="EMBL" id="KAF2809008.1"/>
    </source>
</evidence>
<proteinExistence type="predicted"/>
<accession>A0A6A6YKD6</accession>
<name>A0A6A6YKD6_9PEZI</name>
<reference evidence="1 3" key="1">
    <citation type="journal article" date="2020" name="Stud. Mycol.">
        <title>101 Dothideomycetes genomes: a test case for predicting lifestyles and emergence of pathogens.</title>
        <authorList>
            <person name="Haridas S."/>
            <person name="Albert R."/>
            <person name="Binder M."/>
            <person name="Bloem J."/>
            <person name="Labutti K."/>
            <person name="Salamov A."/>
            <person name="Andreopoulos B."/>
            <person name="Baker S."/>
            <person name="Barry K."/>
            <person name="Bills G."/>
            <person name="Bluhm B."/>
            <person name="Cannon C."/>
            <person name="Castanera R."/>
            <person name="Culley D."/>
            <person name="Daum C."/>
            <person name="Ezra D."/>
            <person name="Gonzalez J."/>
            <person name="Henrissat B."/>
            <person name="Kuo A."/>
            <person name="Liang C."/>
            <person name="Lipzen A."/>
            <person name="Lutzoni F."/>
            <person name="Magnuson J."/>
            <person name="Mondo S."/>
            <person name="Nolan M."/>
            <person name="Ohm R."/>
            <person name="Pangilinan J."/>
            <person name="Park H.-J."/>
            <person name="Ramirez L."/>
            <person name="Alfaro M."/>
            <person name="Sun H."/>
            <person name="Tritt A."/>
            <person name="Yoshinaga Y."/>
            <person name="Zwiers L.-H."/>
            <person name="Turgeon B."/>
            <person name="Goodwin S."/>
            <person name="Spatafora J."/>
            <person name="Crous P."/>
            <person name="Grigoriev I."/>
        </authorList>
    </citation>
    <scope>NUCLEOTIDE SEQUENCE</scope>
    <source>
        <strain evidence="1 3">CBS 304.34</strain>
    </source>
</reference>
<dbReference type="GeneID" id="54466522"/>
<evidence type="ECO:0000313" key="3">
    <source>
        <dbReference type="RefSeq" id="XP_033575972.1"/>
    </source>
</evidence>
<reference evidence="3" key="3">
    <citation type="submission" date="2025-04" db="UniProtKB">
        <authorList>
            <consortium name="RefSeq"/>
        </authorList>
    </citation>
    <scope>IDENTIFICATION</scope>
    <source>
        <strain evidence="3">CBS 304.34</strain>
    </source>
</reference>
<gene>
    <name evidence="1 3" type="ORF">BDZ99DRAFT_521476</name>
</gene>
<dbReference type="Proteomes" id="UP000504636">
    <property type="component" value="Unplaced"/>
</dbReference>
<organism evidence="1">
    <name type="scientific">Mytilinidion resinicola</name>
    <dbReference type="NCBI Taxonomy" id="574789"/>
    <lineage>
        <taxon>Eukaryota</taxon>
        <taxon>Fungi</taxon>
        <taxon>Dikarya</taxon>
        <taxon>Ascomycota</taxon>
        <taxon>Pezizomycotina</taxon>
        <taxon>Dothideomycetes</taxon>
        <taxon>Pleosporomycetidae</taxon>
        <taxon>Mytilinidiales</taxon>
        <taxon>Mytilinidiaceae</taxon>
        <taxon>Mytilinidion</taxon>
    </lineage>
</organism>
<sequence>MPIVFKTKHEQIKELADDILPGMSQQDLEQRRPLFWEFLSNNGWQRYWKFKGLTADEVLNQVLSTPDSGNVARSEATENA</sequence>
<dbReference type="RefSeq" id="XP_033575972.1">
    <property type="nucleotide sequence ID" value="XM_033725629.1"/>
</dbReference>
<keyword evidence="2" id="KW-1185">Reference proteome</keyword>
<protein>
    <submittedName>
        <fullName evidence="1 3">Uncharacterized protein</fullName>
    </submittedName>
</protein>